<accession>A0ABV2AN95</accession>
<sequence>MGRAENNSLEQTFILIKPDGVQKRLSGLIISIFERKEFNLKKLKMTRVDREFAKRHYAEHKGKKYFEDIIKHISSGDVVAMVLEGRNSIGKVRKLIDEIRLDFGTNSIKNVIHGSDSIKSARREIDLWFVDQ</sequence>
<keyword evidence="6 9" id="KW-0067">ATP-binding</keyword>
<keyword evidence="5 9" id="KW-0418">Kinase</keyword>
<evidence type="ECO:0000256" key="2">
    <source>
        <dbReference type="ARBA" id="ARBA00008142"/>
    </source>
</evidence>
<reference evidence="11 12" key="1">
    <citation type="journal article" date="2024" name="BMC Biol.">
        <title>Comparative genomics of Ascetosporea gives new insight into the evolutionary basis for animal parasitism in Rhizaria.</title>
        <authorList>
            <person name="Hiltunen Thoren M."/>
            <person name="Onut-Brannstrom I."/>
            <person name="Alfjorden A."/>
            <person name="Peckova H."/>
            <person name="Swords F."/>
            <person name="Hooper C."/>
            <person name="Holzer A.S."/>
            <person name="Bass D."/>
            <person name="Burki F."/>
        </authorList>
    </citation>
    <scope>NUCLEOTIDE SEQUENCE [LARGE SCALE GENOMIC DNA]</scope>
    <source>
        <strain evidence="11">20-A016</strain>
    </source>
</reference>
<evidence type="ECO:0000259" key="10">
    <source>
        <dbReference type="SMART" id="SM00562"/>
    </source>
</evidence>
<comment type="caution">
    <text evidence="7">Lacks conserved residue(s) required for the propagation of feature annotation.</text>
</comment>
<evidence type="ECO:0000256" key="9">
    <source>
        <dbReference type="RuleBase" id="RU004013"/>
    </source>
</evidence>
<proteinExistence type="inferred from homology"/>
<keyword evidence="3 9" id="KW-0808">Transferase</keyword>
<dbReference type="CDD" id="cd04413">
    <property type="entry name" value="NDPk_I"/>
    <property type="match status" value="1"/>
</dbReference>
<evidence type="ECO:0000256" key="6">
    <source>
        <dbReference type="ARBA" id="ARBA00022840"/>
    </source>
</evidence>
<comment type="cofactor">
    <cofactor evidence="1">
        <name>Mg(2+)</name>
        <dbReference type="ChEBI" id="CHEBI:18420"/>
    </cofactor>
</comment>
<dbReference type="Pfam" id="PF00334">
    <property type="entry name" value="NDK"/>
    <property type="match status" value="1"/>
</dbReference>
<dbReference type="PROSITE" id="PS51374">
    <property type="entry name" value="NDPK_LIKE"/>
    <property type="match status" value="1"/>
</dbReference>
<dbReference type="EMBL" id="JBDODL010000869">
    <property type="protein sequence ID" value="MES1920797.1"/>
    <property type="molecule type" value="Genomic_DNA"/>
</dbReference>
<dbReference type="SUPFAM" id="SSF54919">
    <property type="entry name" value="Nucleoside diphosphate kinase, NDK"/>
    <property type="match status" value="1"/>
</dbReference>
<organism evidence="11 12">
    <name type="scientific">Bonamia ostreae</name>
    <dbReference type="NCBI Taxonomy" id="126728"/>
    <lineage>
        <taxon>Eukaryota</taxon>
        <taxon>Sar</taxon>
        <taxon>Rhizaria</taxon>
        <taxon>Endomyxa</taxon>
        <taxon>Ascetosporea</taxon>
        <taxon>Haplosporida</taxon>
        <taxon>Bonamia</taxon>
    </lineage>
</organism>
<evidence type="ECO:0000256" key="3">
    <source>
        <dbReference type="ARBA" id="ARBA00022679"/>
    </source>
</evidence>
<evidence type="ECO:0000256" key="7">
    <source>
        <dbReference type="PROSITE-ProRule" id="PRU00706"/>
    </source>
</evidence>
<evidence type="ECO:0000313" key="11">
    <source>
        <dbReference type="EMBL" id="MES1920797.1"/>
    </source>
</evidence>
<dbReference type="PANTHER" id="PTHR11349">
    <property type="entry name" value="NUCLEOSIDE DIPHOSPHATE KINASE"/>
    <property type="match status" value="1"/>
</dbReference>
<gene>
    <name evidence="11" type="primary">NDPK1</name>
    <name evidence="11" type="ORF">MHBO_002432</name>
</gene>
<name>A0ABV2AN95_9EUKA</name>
<comment type="caution">
    <text evidence="11">The sequence shown here is derived from an EMBL/GenBank/DDBJ whole genome shotgun (WGS) entry which is preliminary data.</text>
</comment>
<dbReference type="EC" id="2.7.4.6" evidence="9"/>
<dbReference type="PROSITE" id="PS00469">
    <property type="entry name" value="NDPK"/>
    <property type="match status" value="1"/>
</dbReference>
<dbReference type="InterPro" id="IPR036850">
    <property type="entry name" value="NDK-like_dom_sf"/>
</dbReference>
<keyword evidence="12" id="KW-1185">Reference proteome</keyword>
<dbReference type="InterPro" id="IPR001564">
    <property type="entry name" value="Nucleoside_diP_kinase"/>
</dbReference>
<dbReference type="InterPro" id="IPR023005">
    <property type="entry name" value="Nucleoside_diP_kinase_AS"/>
</dbReference>
<evidence type="ECO:0000256" key="8">
    <source>
        <dbReference type="RuleBase" id="RU004011"/>
    </source>
</evidence>
<dbReference type="PRINTS" id="PR01243">
    <property type="entry name" value="NUCDPKINASE"/>
</dbReference>
<feature type="domain" description="Nucleoside diphosphate kinase-like" evidence="10">
    <location>
        <begin position="9"/>
        <end position="132"/>
    </location>
</feature>
<dbReference type="Proteomes" id="UP001439008">
    <property type="component" value="Unassembled WGS sequence"/>
</dbReference>
<protein>
    <recommendedName>
        <fullName evidence="9">Nucleoside diphosphate kinase</fullName>
        <ecNumber evidence="9">2.7.4.6</ecNumber>
    </recommendedName>
</protein>
<comment type="catalytic activity">
    <reaction evidence="9">
        <text>a 2'-deoxyribonucleoside 5'-diphosphate + ATP = a 2'-deoxyribonucleoside 5'-triphosphate + ADP</text>
        <dbReference type="Rhea" id="RHEA:44640"/>
        <dbReference type="ChEBI" id="CHEBI:30616"/>
        <dbReference type="ChEBI" id="CHEBI:61560"/>
        <dbReference type="ChEBI" id="CHEBI:73316"/>
        <dbReference type="ChEBI" id="CHEBI:456216"/>
        <dbReference type="EC" id="2.7.4.6"/>
    </reaction>
</comment>
<keyword evidence="4 9" id="KW-0547">Nucleotide-binding</keyword>
<dbReference type="GO" id="GO:0004550">
    <property type="term" value="F:nucleoside diphosphate kinase activity"/>
    <property type="evidence" value="ECO:0007669"/>
    <property type="project" value="UniProtKB-EC"/>
</dbReference>
<dbReference type="InterPro" id="IPR034907">
    <property type="entry name" value="NDK-like_dom"/>
</dbReference>
<evidence type="ECO:0000256" key="1">
    <source>
        <dbReference type="ARBA" id="ARBA00001946"/>
    </source>
</evidence>
<comment type="similarity">
    <text evidence="2 7 8">Belongs to the NDK family.</text>
</comment>
<evidence type="ECO:0000256" key="5">
    <source>
        <dbReference type="ARBA" id="ARBA00022777"/>
    </source>
</evidence>
<evidence type="ECO:0000256" key="4">
    <source>
        <dbReference type="ARBA" id="ARBA00022741"/>
    </source>
</evidence>
<dbReference type="Gene3D" id="3.30.70.141">
    <property type="entry name" value="Nucleoside diphosphate kinase-like domain"/>
    <property type="match status" value="1"/>
</dbReference>
<evidence type="ECO:0000313" key="12">
    <source>
        <dbReference type="Proteomes" id="UP001439008"/>
    </source>
</evidence>
<dbReference type="SMART" id="SM00562">
    <property type="entry name" value="NDK"/>
    <property type="match status" value="1"/>
</dbReference>